<evidence type="ECO:0000313" key="2">
    <source>
        <dbReference type="Proteomes" id="UP001162156"/>
    </source>
</evidence>
<gene>
    <name evidence="1" type="ORF">NQ314_000287</name>
</gene>
<dbReference type="EMBL" id="JANEYF010000109">
    <property type="protein sequence ID" value="KAJ8972226.1"/>
    <property type="molecule type" value="Genomic_DNA"/>
</dbReference>
<proteinExistence type="predicted"/>
<protein>
    <submittedName>
        <fullName evidence="1">Uncharacterized protein</fullName>
    </submittedName>
</protein>
<reference evidence="1" key="1">
    <citation type="journal article" date="2023" name="Insect Mol. Biol.">
        <title>Genome sequencing provides insights into the evolution of gene families encoding plant cell wall-degrading enzymes in longhorned beetles.</title>
        <authorList>
            <person name="Shin N.R."/>
            <person name="Okamura Y."/>
            <person name="Kirsch R."/>
            <person name="Pauchet Y."/>
        </authorList>
    </citation>
    <scope>NUCLEOTIDE SEQUENCE</scope>
    <source>
        <strain evidence="1">RBIC_L_NR</strain>
    </source>
</reference>
<accession>A0AAV8ZWM9</accession>
<dbReference type="AlphaFoldDB" id="A0AAV8ZWM9"/>
<sequence length="78" mass="9284">MVALLHSQCIERDNILHNQIKQTTESDRALLLQEIRKNNILSYENFQLQQENEYLQSILKLKRHKSSETVLSETKFIK</sequence>
<organism evidence="1 2">
    <name type="scientific">Rhamnusium bicolor</name>
    <dbReference type="NCBI Taxonomy" id="1586634"/>
    <lineage>
        <taxon>Eukaryota</taxon>
        <taxon>Metazoa</taxon>
        <taxon>Ecdysozoa</taxon>
        <taxon>Arthropoda</taxon>
        <taxon>Hexapoda</taxon>
        <taxon>Insecta</taxon>
        <taxon>Pterygota</taxon>
        <taxon>Neoptera</taxon>
        <taxon>Endopterygota</taxon>
        <taxon>Coleoptera</taxon>
        <taxon>Polyphaga</taxon>
        <taxon>Cucujiformia</taxon>
        <taxon>Chrysomeloidea</taxon>
        <taxon>Cerambycidae</taxon>
        <taxon>Lepturinae</taxon>
        <taxon>Rhagiini</taxon>
        <taxon>Rhamnusium</taxon>
    </lineage>
</organism>
<dbReference type="Proteomes" id="UP001162156">
    <property type="component" value="Unassembled WGS sequence"/>
</dbReference>
<keyword evidence="2" id="KW-1185">Reference proteome</keyword>
<evidence type="ECO:0000313" key="1">
    <source>
        <dbReference type="EMBL" id="KAJ8972226.1"/>
    </source>
</evidence>
<name>A0AAV8ZWM9_9CUCU</name>
<comment type="caution">
    <text evidence="1">The sequence shown here is derived from an EMBL/GenBank/DDBJ whole genome shotgun (WGS) entry which is preliminary data.</text>
</comment>